<gene>
    <name evidence="2" type="ORF">QFW81_02400</name>
</gene>
<dbReference type="EMBL" id="JARXRO010000009">
    <property type="protein sequence ID" value="MDH5832785.1"/>
    <property type="molecule type" value="Genomic_DNA"/>
</dbReference>
<dbReference type="Proteomes" id="UP001156873">
    <property type="component" value="Unassembled WGS sequence"/>
</dbReference>
<name>A0ABT6JQK3_9GAMM</name>
<organism evidence="2 3">
    <name type="scientific">Luteimonas kalidii</name>
    <dbReference type="NCBI Taxonomy" id="3042025"/>
    <lineage>
        <taxon>Bacteria</taxon>
        <taxon>Pseudomonadati</taxon>
        <taxon>Pseudomonadota</taxon>
        <taxon>Gammaproteobacteria</taxon>
        <taxon>Lysobacterales</taxon>
        <taxon>Lysobacteraceae</taxon>
        <taxon>Luteimonas</taxon>
    </lineage>
</organism>
<keyword evidence="3" id="KW-1185">Reference proteome</keyword>
<sequence length="462" mass="50691">MQSMQEDAPQATGAQAPATRVAFERLRERTDELELIVSGLLAFALLTVPGRVFDAWAANAVHVEGVFLYALWFGFLVVSGLSYTLGTAFVVHLAIRGYWVGLIGLKSTFPDGIRWDRVPLMGPVSRAFYQRRVGDLGQAIDRVDRAASILFAMTILIALAIVWVGVLAVATILLGGAIGALFDDSARVTNLLLFAGYVLFIVAGLVPVVLEKLIARRQARAQASPVLERIVRALLRVLGVLVPQRLIMPVQLTLQSNLHGNGFIVAYMVVIMATSIFGSLQIAGSLRLAMVDRYDLVTGEAVEHGMLTAHYESLRSEHDVLLRYPMIPSDRISEAHLRLFIPHQPQRDNALARERCRGLERGRNAASGPDAARLAVTCVGTLWTATLDGQPVPLDGFVPMERRDLGLRGLVGYLDVSGLAPGRHDLRLLWNAEGGDSGRLRRREYFIPFWFTPGMELPATAR</sequence>
<reference evidence="2 3" key="1">
    <citation type="submission" date="2023-04" db="EMBL/GenBank/DDBJ databases">
        <title>Luteimonas sp. M1R5S59.</title>
        <authorList>
            <person name="Sun J.-Q."/>
        </authorList>
    </citation>
    <scope>NUCLEOTIDE SEQUENCE [LARGE SCALE GENOMIC DNA]</scope>
    <source>
        <strain evidence="2 3">M1R5S59</strain>
    </source>
</reference>
<protein>
    <recommendedName>
        <fullName evidence="4">RDD domain-containing protein</fullName>
    </recommendedName>
</protein>
<dbReference type="RefSeq" id="WP_280576961.1">
    <property type="nucleotide sequence ID" value="NZ_JARXRO010000009.1"/>
</dbReference>
<evidence type="ECO:0008006" key="4">
    <source>
        <dbReference type="Google" id="ProtNLM"/>
    </source>
</evidence>
<feature type="transmembrane region" description="Helical" evidence="1">
    <location>
        <begin position="149"/>
        <end position="182"/>
    </location>
</feature>
<accession>A0ABT6JQK3</accession>
<evidence type="ECO:0000313" key="2">
    <source>
        <dbReference type="EMBL" id="MDH5832785.1"/>
    </source>
</evidence>
<keyword evidence="1" id="KW-0812">Transmembrane</keyword>
<evidence type="ECO:0000313" key="3">
    <source>
        <dbReference type="Proteomes" id="UP001156873"/>
    </source>
</evidence>
<feature type="transmembrane region" description="Helical" evidence="1">
    <location>
        <begin position="188"/>
        <end position="210"/>
    </location>
</feature>
<evidence type="ECO:0000256" key="1">
    <source>
        <dbReference type="SAM" id="Phobius"/>
    </source>
</evidence>
<keyword evidence="1" id="KW-0472">Membrane</keyword>
<proteinExistence type="predicted"/>
<comment type="caution">
    <text evidence="2">The sequence shown here is derived from an EMBL/GenBank/DDBJ whole genome shotgun (WGS) entry which is preliminary data.</text>
</comment>
<keyword evidence="1" id="KW-1133">Transmembrane helix</keyword>
<feature type="transmembrane region" description="Helical" evidence="1">
    <location>
        <begin position="35"/>
        <end position="57"/>
    </location>
</feature>
<feature type="transmembrane region" description="Helical" evidence="1">
    <location>
        <begin position="264"/>
        <end position="283"/>
    </location>
</feature>
<feature type="transmembrane region" description="Helical" evidence="1">
    <location>
        <begin position="69"/>
        <end position="95"/>
    </location>
</feature>